<gene>
    <name evidence="1" type="ORF">D0433_03255</name>
</gene>
<dbReference type="EMBL" id="PHFL01000014">
    <property type="protein sequence ID" value="RFM24932.1"/>
    <property type="molecule type" value="Genomic_DNA"/>
</dbReference>
<sequence>MTVDGNFDLSGARLDLVGNGTIFSSWAGDIRGGSTGNIAKGGFANGTMEFNFKGDFKLKNGSRYNGRRSGGGSVPTIRFIGTTLQTFTVHPNVWVGTSSLDGETNAITNWEIAAGSQVTMTPTSGIAIHGGFGLTVYGTLVAQDGAELISTFTGDGSGQTLLTMGLNGIIRVADPQGLGDGTVLNPVSNFPLFIRRTSPGSPTPPTWDLTSISSNGTIEYNGTVTQAVTARTYNNLVINNTGGIVVSNPSTTIFPLQQPKHCRRQHHGKQRGALAWGLHPDASRQRRFICPYLRHPLHRQCHQLNHLSIK</sequence>
<name>A0A395M2K3_9BACT</name>
<dbReference type="Proteomes" id="UP000266389">
    <property type="component" value="Unassembled WGS sequence"/>
</dbReference>
<reference evidence="1 2" key="1">
    <citation type="journal article" date="2011" name="ISME J.">
        <title>Community ecology of hot spring cyanobacterial mats: predominant populations and their functional potential.</title>
        <authorList>
            <person name="Klatt C.G."/>
            <person name="Wood J.M."/>
            <person name="Rusch D.B."/>
            <person name="Bateson M.M."/>
            <person name="Hamamura N."/>
            <person name="Heidelberg J.F."/>
            <person name="Grossman A.R."/>
            <person name="Bhaya D."/>
            <person name="Cohan F.M."/>
            <person name="Kuhl M."/>
            <person name="Bryant D.A."/>
            <person name="Ward D.M."/>
        </authorList>
    </citation>
    <scope>NUCLEOTIDE SEQUENCE [LARGE SCALE GENOMIC DNA]</scope>
    <source>
        <strain evidence="1">OS</strain>
    </source>
</reference>
<organism evidence="1 2">
    <name type="scientific">Candidatus Thermochlorobacter aerophilus</name>
    <dbReference type="NCBI Taxonomy" id="1868324"/>
    <lineage>
        <taxon>Bacteria</taxon>
        <taxon>Pseudomonadati</taxon>
        <taxon>Chlorobiota</taxon>
        <taxon>Chlorobiia</taxon>
        <taxon>Chlorobiales</taxon>
        <taxon>Candidatus Thermochlorobacteriaceae</taxon>
        <taxon>Candidatus Thermochlorobacter</taxon>
    </lineage>
</organism>
<evidence type="ECO:0000313" key="2">
    <source>
        <dbReference type="Proteomes" id="UP000266389"/>
    </source>
</evidence>
<evidence type="ECO:0000313" key="1">
    <source>
        <dbReference type="EMBL" id="RFM24932.1"/>
    </source>
</evidence>
<protein>
    <submittedName>
        <fullName evidence="1">Uncharacterized protein</fullName>
    </submittedName>
</protein>
<comment type="caution">
    <text evidence="1">The sequence shown here is derived from an EMBL/GenBank/DDBJ whole genome shotgun (WGS) entry which is preliminary data.</text>
</comment>
<proteinExistence type="predicted"/>
<accession>A0A395M2K3</accession>
<dbReference type="AlphaFoldDB" id="A0A395M2K3"/>